<dbReference type="Pfam" id="PF00400">
    <property type="entry name" value="WD40"/>
    <property type="match status" value="2"/>
</dbReference>
<reference evidence="7 8" key="1">
    <citation type="submission" date="2023-03" db="EMBL/GenBank/DDBJ databases">
        <title>Paludisphaera mucosa sp. nov. a novel planctomycete from northern fen.</title>
        <authorList>
            <person name="Ivanova A."/>
        </authorList>
    </citation>
    <scope>NUCLEOTIDE SEQUENCE [LARGE SCALE GENOMIC DNA]</scope>
    <source>
        <strain evidence="7 8">Pla2</strain>
    </source>
</reference>
<dbReference type="Pfam" id="PF07583">
    <property type="entry name" value="PSCyt2"/>
    <property type="match status" value="1"/>
</dbReference>
<dbReference type="InterPro" id="IPR011429">
    <property type="entry name" value="Cyt_c_Planctomycete-type"/>
</dbReference>
<dbReference type="InterPro" id="IPR001680">
    <property type="entry name" value="WD40_rpt"/>
</dbReference>
<keyword evidence="3 5" id="KW-0408">Iron</keyword>
<dbReference type="SUPFAM" id="SSF50998">
    <property type="entry name" value="Quinoprotein alcohol dehydrogenase-like"/>
    <property type="match status" value="1"/>
</dbReference>
<dbReference type="Pfam" id="PF07587">
    <property type="entry name" value="PSD1"/>
    <property type="match status" value="1"/>
</dbReference>
<dbReference type="PANTHER" id="PTHR35889:SF3">
    <property type="entry name" value="F-BOX DOMAIN-CONTAINING PROTEIN"/>
    <property type="match status" value="1"/>
</dbReference>
<keyword evidence="8" id="KW-1185">Reference proteome</keyword>
<dbReference type="PROSITE" id="PS50082">
    <property type="entry name" value="WD_REPEATS_2"/>
    <property type="match status" value="1"/>
</dbReference>
<dbReference type="InterPro" id="IPR011047">
    <property type="entry name" value="Quinoprotein_ADH-like_sf"/>
</dbReference>
<dbReference type="Proteomes" id="UP001216907">
    <property type="component" value="Unassembled WGS sequence"/>
</dbReference>
<organism evidence="7 8">
    <name type="scientific">Paludisphaera mucosa</name>
    <dbReference type="NCBI Taxonomy" id="3030827"/>
    <lineage>
        <taxon>Bacteria</taxon>
        <taxon>Pseudomonadati</taxon>
        <taxon>Planctomycetota</taxon>
        <taxon>Planctomycetia</taxon>
        <taxon>Isosphaerales</taxon>
        <taxon>Isosphaeraceae</taxon>
        <taxon>Paludisphaera</taxon>
    </lineage>
</organism>
<name>A0ABT6FK43_9BACT</name>
<evidence type="ECO:0000256" key="5">
    <source>
        <dbReference type="PROSITE-ProRule" id="PRU00433"/>
    </source>
</evidence>
<evidence type="ECO:0000313" key="8">
    <source>
        <dbReference type="Proteomes" id="UP001216907"/>
    </source>
</evidence>
<evidence type="ECO:0000256" key="1">
    <source>
        <dbReference type="ARBA" id="ARBA00022617"/>
    </source>
</evidence>
<dbReference type="InterPro" id="IPR009056">
    <property type="entry name" value="Cyt_c-like_dom"/>
</dbReference>
<dbReference type="PROSITE" id="PS51007">
    <property type="entry name" value="CYTC"/>
    <property type="match status" value="1"/>
</dbReference>
<dbReference type="InterPro" id="IPR022655">
    <property type="entry name" value="DUF1553"/>
</dbReference>
<dbReference type="InterPro" id="IPR015943">
    <property type="entry name" value="WD40/YVTN_repeat-like_dom_sf"/>
</dbReference>
<dbReference type="InterPro" id="IPR036909">
    <property type="entry name" value="Cyt_c-like_dom_sf"/>
</dbReference>
<proteinExistence type="predicted"/>
<dbReference type="Gene3D" id="2.130.10.10">
    <property type="entry name" value="YVTN repeat-like/Quinoprotein amine dehydrogenase"/>
    <property type="match status" value="3"/>
</dbReference>
<keyword evidence="1 5" id="KW-0349">Heme</keyword>
<feature type="repeat" description="WD" evidence="4">
    <location>
        <begin position="462"/>
        <end position="503"/>
    </location>
</feature>
<evidence type="ECO:0000256" key="2">
    <source>
        <dbReference type="ARBA" id="ARBA00022723"/>
    </source>
</evidence>
<dbReference type="SUPFAM" id="SSF46626">
    <property type="entry name" value="Cytochrome c"/>
    <property type="match status" value="1"/>
</dbReference>
<accession>A0ABT6FK43</accession>
<protein>
    <submittedName>
        <fullName evidence="7">DUF1549 domain-containing protein</fullName>
    </submittedName>
</protein>
<keyword evidence="4" id="KW-0853">WD repeat</keyword>
<gene>
    <name evidence="7" type="ORF">PZE19_29670</name>
</gene>
<feature type="domain" description="Cytochrome c" evidence="6">
    <location>
        <begin position="45"/>
        <end position="136"/>
    </location>
</feature>
<comment type="caution">
    <text evidence="7">The sequence shown here is derived from an EMBL/GenBank/DDBJ whole genome shotgun (WGS) entry which is preliminary data.</text>
</comment>
<keyword evidence="2 5" id="KW-0479">Metal-binding</keyword>
<dbReference type="InterPro" id="IPR011444">
    <property type="entry name" value="DUF1549"/>
</dbReference>
<dbReference type="RefSeq" id="WP_277864221.1">
    <property type="nucleotide sequence ID" value="NZ_JARRAG010000002.1"/>
</dbReference>
<evidence type="ECO:0000256" key="4">
    <source>
        <dbReference type="PROSITE-ProRule" id="PRU00221"/>
    </source>
</evidence>
<dbReference type="PANTHER" id="PTHR35889">
    <property type="entry name" value="CYCLOINULO-OLIGOSACCHARIDE FRUCTANOTRANSFERASE-RELATED"/>
    <property type="match status" value="1"/>
</dbReference>
<dbReference type="Gene3D" id="2.60.40.1080">
    <property type="match status" value="1"/>
</dbReference>
<evidence type="ECO:0000256" key="3">
    <source>
        <dbReference type="ARBA" id="ARBA00023004"/>
    </source>
</evidence>
<dbReference type="Pfam" id="PF07635">
    <property type="entry name" value="PSCyt1"/>
    <property type="match status" value="1"/>
</dbReference>
<evidence type="ECO:0000259" key="6">
    <source>
        <dbReference type="PROSITE" id="PS51007"/>
    </source>
</evidence>
<evidence type="ECO:0000313" key="7">
    <source>
        <dbReference type="EMBL" id="MDG3007953.1"/>
    </source>
</evidence>
<sequence length="1712" mass="181894">MGRTTRGEGRPFLGRIGLGTTAAFVLLAGPAFGEEPKAAAPAKVSYDKQVRPIFQARCQGCHQPAKAGGGYVMTAFDRLVKGGDSEGAAIVAGKPAESALLGQVTPHDGKAEMPRGGAPLAPAELEVIQAWIAQGAADDTPPGALSKIDAEHPPEYTRPPVVPALAFSPDGSLLAVAGFHEIVLWKADGSELVARLVGLSDRVDSLAFSPDGARLAATGGDPGRRGEVQVWDVAKRKLTLSASVSFDVVFGASWSPDGTKIAFGCTDNSARAIDAKTGEQVLFMGSHSDWALDTVFSADGSHLISVGRDMTAKLTEVAEQRFVDNVTSITPGALKGGLAAVARHPKRDEIVVGGSDGQPKVYRIFRQTTRVIGDDSNLMRKQPALPGRVMGVAVSPDGLRIAAASSLDGSTGEVAVYSYEFSDAYPDAIKAVQAKVATSRSAAENAAVDAYHKEGVREVSRFKVGTGGVYAVDFRPDRRVLAAAGGDGLVRLIDPETGSLVKEFVPVPIAGSAEGNLAAAAAPTALALPEEPATTETLPAGAVVASLEVEPATITLTSPAAYAQLVATAKLASGETVDATRMIEVKIEGDAVEVSRGGLVKPRADGAAKVVLSLAGKAVEVAAKVEGFATPMRPDFIRDVDPVLARMGCNQGTCHGSAQGKNGFKLSLRGYDPLFDVTAFTDDNAGRRVNLASPEDSLMLDKPTGVVPHAGGVLMKPGDAYYEIVKSWIAQGAKLDRAASKVARIAVFPANPIVQLPGATQQIRVVATFHDGVVRDVTREAFLESGNTEVAATKPHGLVAAIRRGEAPILVRYEGSYASTTLTVMGDRTGFAWTPPPTYGRIDELVAAKWARLKIQPSGVCTDAEYLRRVSLDLTGLPPTAEEVRAFLADPAESKAKREALVDRLIGSPAFVDYWTNKWADLLQVNRKFLGVEGAAAFRDWIRAQVAADLPYDEFARKILTAAGSNKENPAASYYKILRDPEATMENTTQLFLGVRFNCNKCHDHPFERWTQDQYYQTAAFFAQVDLKPDPAGGGKTLGGTEVEAAKPLYEIISDAATTEVVHDRTKQATAPKFPFESAHAKAEPGSSRRAELASWITSSDNPYFARGYVNRLWGYLFGVGLVEPLDDVRAGNPATNPELLDHLASEFVQGGFRVRKILREICTSRTYQLSVESNPFNADDKTNYSHASARRLPAEVLYDAVNLATGSISRIPGVPAGTRAAALPDSGVELPSGFLSAFGRPVRESACECERSSGLQLGPVMALVSGPTLADALADPANELTKIAAREQDDAKLVEDLFLRILNRPATPSEVVAGRAAFQEVDDDHKTLAETLGRKEAEYAADRPRVERERLAVLATAEAELAAFDRDHAPKRAQQEKERAEKAAAVEADLKAYEAQLAAKVAEWEKANAGSVVDPWVVVQPKAMTASNGSTPTREADGSILVTGPNKNGELTITAETDLAAVAAVRLEVLTDPKLPSNGPGRASDGNFVLSEFQLSAAPKATPDQAKPVALHGALADFSQGEFDVAKAVDGNLDDQRGWAVSPRAGLLHWATFRTKEPVGGPGGTVLTFKLHHRFQDVWTLGRFRISVARRADVGLGLPEPLRAVLATAPDVRTPAQVEVLMGYHRAMDQGFLDRRAALAAAQAPLPADPAKAALQARIEAARKPAGPPPALVQLRRDLDMSVQQAAARRLTAAQDVAWALINSPEFLFNH</sequence>
<dbReference type="SMART" id="SM00320">
    <property type="entry name" value="WD40"/>
    <property type="match status" value="7"/>
</dbReference>
<dbReference type="EMBL" id="JARRAG010000002">
    <property type="protein sequence ID" value="MDG3007953.1"/>
    <property type="molecule type" value="Genomic_DNA"/>
</dbReference>